<feature type="domain" description="Glucose receptor Git3-like N-terminal" evidence="7">
    <location>
        <begin position="38"/>
        <end position="238"/>
    </location>
</feature>
<comment type="subcellular location">
    <subcellularLocation>
        <location evidence="1">Membrane</location>
        <topology evidence="1">Multi-pass membrane protein</topology>
    </subcellularLocation>
</comment>
<dbReference type="EMBL" id="MU853358">
    <property type="protein sequence ID" value="KAK4109119.1"/>
    <property type="molecule type" value="Genomic_DNA"/>
</dbReference>
<evidence type="ECO:0000313" key="10">
    <source>
        <dbReference type="Proteomes" id="UP001302812"/>
    </source>
</evidence>
<feature type="transmembrane region" description="Helical" evidence="6">
    <location>
        <begin position="168"/>
        <end position="186"/>
    </location>
</feature>
<evidence type="ECO:0000313" key="9">
    <source>
        <dbReference type="EMBL" id="KAK4109119.1"/>
    </source>
</evidence>
<feature type="transmembrane region" description="Helical" evidence="6">
    <location>
        <begin position="214"/>
        <end position="234"/>
    </location>
</feature>
<keyword evidence="3 6" id="KW-1133">Transmembrane helix</keyword>
<feature type="transmembrane region" description="Helical" evidence="6">
    <location>
        <begin position="34"/>
        <end position="61"/>
    </location>
</feature>
<reference evidence="9" key="2">
    <citation type="submission" date="2023-05" db="EMBL/GenBank/DDBJ databases">
        <authorList>
            <consortium name="Lawrence Berkeley National Laboratory"/>
            <person name="Steindorff A."/>
            <person name="Hensen N."/>
            <person name="Bonometti L."/>
            <person name="Westerberg I."/>
            <person name="Brannstrom I.O."/>
            <person name="Guillou S."/>
            <person name="Cros-Aarteil S."/>
            <person name="Calhoun S."/>
            <person name="Haridas S."/>
            <person name="Kuo A."/>
            <person name="Mondo S."/>
            <person name="Pangilinan J."/>
            <person name="Riley R."/>
            <person name="Labutti K."/>
            <person name="Andreopoulos B."/>
            <person name="Lipzen A."/>
            <person name="Chen C."/>
            <person name="Yanf M."/>
            <person name="Daum C."/>
            <person name="Ng V."/>
            <person name="Clum A."/>
            <person name="Ohm R."/>
            <person name="Martin F."/>
            <person name="Silar P."/>
            <person name="Natvig D."/>
            <person name="Lalanne C."/>
            <person name="Gautier V."/>
            <person name="Ament-Velasquez S.L."/>
            <person name="Kruys A."/>
            <person name="Hutchinson M.I."/>
            <person name="Powell A.J."/>
            <person name="Barry K."/>
            <person name="Miller A.N."/>
            <person name="Grigoriev I.V."/>
            <person name="Debuchy R."/>
            <person name="Gladieux P."/>
            <person name="Thoren M.H."/>
            <person name="Johannesson H."/>
        </authorList>
    </citation>
    <scope>NUCLEOTIDE SEQUENCE</scope>
    <source>
        <strain evidence="9">CBS 508.74</strain>
    </source>
</reference>
<feature type="transmembrane region" description="Helical" evidence="6">
    <location>
        <begin position="503"/>
        <end position="526"/>
    </location>
</feature>
<evidence type="ECO:0008006" key="11">
    <source>
        <dbReference type="Google" id="ProtNLM"/>
    </source>
</evidence>
<dbReference type="InterPro" id="IPR022596">
    <property type="entry name" value="GPR1/2/3_C"/>
</dbReference>
<feature type="compositionally biased region" description="Polar residues" evidence="5">
    <location>
        <begin position="372"/>
        <end position="389"/>
    </location>
</feature>
<keyword evidence="2 6" id="KW-0812">Transmembrane</keyword>
<feature type="compositionally biased region" description="Low complexity" evidence="5">
    <location>
        <begin position="341"/>
        <end position="350"/>
    </location>
</feature>
<dbReference type="GO" id="GO:0005886">
    <property type="term" value="C:plasma membrane"/>
    <property type="evidence" value="ECO:0007669"/>
    <property type="project" value="TreeGrafter"/>
</dbReference>
<dbReference type="Proteomes" id="UP001302812">
    <property type="component" value="Unassembled WGS sequence"/>
</dbReference>
<feature type="transmembrane region" description="Helical" evidence="6">
    <location>
        <begin position="91"/>
        <end position="115"/>
    </location>
</feature>
<organism evidence="9 10">
    <name type="scientific">Canariomyces notabilis</name>
    <dbReference type="NCBI Taxonomy" id="2074819"/>
    <lineage>
        <taxon>Eukaryota</taxon>
        <taxon>Fungi</taxon>
        <taxon>Dikarya</taxon>
        <taxon>Ascomycota</taxon>
        <taxon>Pezizomycotina</taxon>
        <taxon>Sordariomycetes</taxon>
        <taxon>Sordariomycetidae</taxon>
        <taxon>Sordariales</taxon>
        <taxon>Chaetomiaceae</taxon>
        <taxon>Canariomyces</taxon>
    </lineage>
</organism>
<feature type="region of interest" description="Disordered" evidence="5">
    <location>
        <begin position="415"/>
        <end position="458"/>
    </location>
</feature>
<evidence type="ECO:0000256" key="1">
    <source>
        <dbReference type="ARBA" id="ARBA00004141"/>
    </source>
</evidence>
<dbReference type="RefSeq" id="XP_064666689.1">
    <property type="nucleotide sequence ID" value="XM_064812140.1"/>
</dbReference>
<accession>A0AAN6QFA1</accession>
<evidence type="ECO:0000256" key="6">
    <source>
        <dbReference type="SAM" id="Phobius"/>
    </source>
</evidence>
<protein>
    <recommendedName>
        <fullName evidence="11">G protein-coupled receptor GPR1</fullName>
    </recommendedName>
</protein>
<dbReference type="GO" id="GO:0004930">
    <property type="term" value="F:G protein-coupled receptor activity"/>
    <property type="evidence" value="ECO:0007669"/>
    <property type="project" value="TreeGrafter"/>
</dbReference>
<dbReference type="Gene3D" id="1.20.1070.10">
    <property type="entry name" value="Rhodopsin 7-helix transmembrane proteins"/>
    <property type="match status" value="1"/>
</dbReference>
<reference evidence="9" key="1">
    <citation type="journal article" date="2023" name="Mol. Phylogenet. Evol.">
        <title>Genome-scale phylogeny and comparative genomics of the fungal order Sordariales.</title>
        <authorList>
            <person name="Hensen N."/>
            <person name="Bonometti L."/>
            <person name="Westerberg I."/>
            <person name="Brannstrom I.O."/>
            <person name="Guillou S."/>
            <person name="Cros-Aarteil S."/>
            <person name="Calhoun S."/>
            <person name="Haridas S."/>
            <person name="Kuo A."/>
            <person name="Mondo S."/>
            <person name="Pangilinan J."/>
            <person name="Riley R."/>
            <person name="LaButti K."/>
            <person name="Andreopoulos B."/>
            <person name="Lipzen A."/>
            <person name="Chen C."/>
            <person name="Yan M."/>
            <person name="Daum C."/>
            <person name="Ng V."/>
            <person name="Clum A."/>
            <person name="Steindorff A."/>
            <person name="Ohm R.A."/>
            <person name="Martin F."/>
            <person name="Silar P."/>
            <person name="Natvig D.O."/>
            <person name="Lalanne C."/>
            <person name="Gautier V."/>
            <person name="Ament-Velasquez S.L."/>
            <person name="Kruys A."/>
            <person name="Hutchinson M.I."/>
            <person name="Powell A.J."/>
            <person name="Barry K."/>
            <person name="Miller A.N."/>
            <person name="Grigoriev I.V."/>
            <person name="Debuchy R."/>
            <person name="Gladieux P."/>
            <person name="Hiltunen Thoren M."/>
            <person name="Johannesson H."/>
        </authorList>
    </citation>
    <scope>NUCLEOTIDE SEQUENCE</scope>
    <source>
        <strain evidence="9">CBS 508.74</strain>
    </source>
</reference>
<dbReference type="Pfam" id="PF11970">
    <property type="entry name" value="GPR_Gpa2_C"/>
    <property type="match status" value="1"/>
</dbReference>
<dbReference type="PANTHER" id="PTHR23112">
    <property type="entry name" value="G PROTEIN-COUPLED RECEPTOR 157-RELATED"/>
    <property type="match status" value="1"/>
</dbReference>
<feature type="domain" description="G protein-coupled receptor GPR1/2/3 C-terminal" evidence="8">
    <location>
        <begin position="459"/>
        <end position="533"/>
    </location>
</feature>
<feature type="non-terminal residue" evidence="9">
    <location>
        <position position="1"/>
    </location>
</feature>
<comment type="caution">
    <text evidence="9">The sequence shown here is derived from an EMBL/GenBank/DDBJ whole genome shotgun (WGS) entry which is preliminary data.</text>
</comment>
<gene>
    <name evidence="9" type="ORF">N656DRAFT_716554</name>
</gene>
<keyword evidence="4 6" id="KW-0472">Membrane</keyword>
<feature type="transmembrane region" description="Helical" evidence="6">
    <location>
        <begin position="471"/>
        <end position="491"/>
    </location>
</feature>
<feature type="transmembrane region" description="Helical" evidence="6">
    <location>
        <begin position="135"/>
        <end position="156"/>
    </location>
</feature>
<dbReference type="GeneID" id="89936265"/>
<keyword evidence="10" id="KW-1185">Reference proteome</keyword>
<evidence type="ECO:0000259" key="7">
    <source>
        <dbReference type="Pfam" id="PF11710"/>
    </source>
</evidence>
<dbReference type="PANTHER" id="PTHR23112:SF37">
    <property type="entry name" value="G PROTEIN-COUPLED RECEPTOR GPR1"/>
    <property type="match status" value="1"/>
</dbReference>
<dbReference type="Pfam" id="PF11710">
    <property type="entry name" value="Git3"/>
    <property type="match status" value="1"/>
</dbReference>
<sequence length="629" mass="70356">LRMDSVGSVDRAAVAESTLPIALRQSSNNDDRGYTIYVLTILSLTFASISVVSTLGTLYWFMRMRRNFRHQYGFLWLQIQRCVCSANPDRLILLLIQSDILKSMAYVVFPIVSLIKDDVKSDSAFCQLSGVTLAIGIESADVAVLLIALHSVMYIFRPRSGLYPYRKLAYLVFYLFPVTTACLAFIDGKGYENVGYYCYLRTDRTWARLMLSWIPRYFVCAGIAAIYAFIYLYIWNRLGDYGRRSSEALQQRRLSSVSTSVPAIPRICYHGLIPSTPTSRRTSAVDTISVVKDVQMPGSATSTLPPGSSRANPEIQWDWAGFTQTRAPLANTSLADETGDPLSPNSSFVSSPPPLRTPRPRVTTTTDGLPDPTNQNLTQHQPTPPVSQHVSFVADHCGCDERSASLTNLIPGIQKTLPYRGRSPSAPETQGADEPSPIAHPQIAGDNDTDGAHGGVVSQQRDRLRRQLRSLFVYPLAYMIVWIFPFVSHVMDYDHSVTGHEPRWLLVVGIISLCVQGAVDCALFMVREEPWRHAKGRDQFGWLWDRSSGGRRRTAGRTREEMLVDGRLARLRRDGEILEERAIRGNVGRRKAVTEWWEADPEFLDGSLDEEERGSIHGEVNGVVGRTVD</sequence>
<dbReference type="InterPro" id="IPR023041">
    <property type="entry name" value="Glucose_rcpt_Git3-like_N"/>
</dbReference>
<evidence type="ECO:0000256" key="3">
    <source>
        <dbReference type="ARBA" id="ARBA00022989"/>
    </source>
</evidence>
<evidence type="ECO:0000256" key="5">
    <source>
        <dbReference type="SAM" id="MobiDB-lite"/>
    </source>
</evidence>
<evidence type="ECO:0000256" key="4">
    <source>
        <dbReference type="ARBA" id="ARBA00023136"/>
    </source>
</evidence>
<name>A0AAN6QFA1_9PEZI</name>
<dbReference type="GO" id="GO:0007189">
    <property type="term" value="P:adenylate cyclase-activating G protein-coupled receptor signaling pathway"/>
    <property type="evidence" value="ECO:0007669"/>
    <property type="project" value="TreeGrafter"/>
</dbReference>
<proteinExistence type="predicted"/>
<dbReference type="AlphaFoldDB" id="A0AAN6QFA1"/>
<evidence type="ECO:0000259" key="8">
    <source>
        <dbReference type="Pfam" id="PF11970"/>
    </source>
</evidence>
<evidence type="ECO:0000256" key="2">
    <source>
        <dbReference type="ARBA" id="ARBA00022692"/>
    </source>
</evidence>
<feature type="region of interest" description="Disordered" evidence="5">
    <location>
        <begin position="333"/>
        <end position="389"/>
    </location>
</feature>